<keyword evidence="1" id="KW-0433">Leucine-rich repeat</keyword>
<dbReference type="SMART" id="SM00368">
    <property type="entry name" value="LRR_RI"/>
    <property type="match status" value="5"/>
</dbReference>
<protein>
    <submittedName>
        <fullName evidence="4">Uncharacterized protein</fullName>
    </submittedName>
</protein>
<keyword evidence="3" id="KW-1133">Transmembrane helix</keyword>
<keyword evidence="3" id="KW-0472">Membrane</keyword>
<evidence type="ECO:0000256" key="2">
    <source>
        <dbReference type="ARBA" id="ARBA00022737"/>
    </source>
</evidence>
<evidence type="ECO:0000256" key="3">
    <source>
        <dbReference type="SAM" id="Phobius"/>
    </source>
</evidence>
<organism evidence="4">
    <name type="scientific">Pundamilia nyererei</name>
    <dbReference type="NCBI Taxonomy" id="303518"/>
    <lineage>
        <taxon>Eukaryota</taxon>
        <taxon>Metazoa</taxon>
        <taxon>Chordata</taxon>
        <taxon>Craniata</taxon>
        <taxon>Vertebrata</taxon>
        <taxon>Euteleostomi</taxon>
        <taxon>Actinopterygii</taxon>
        <taxon>Neopterygii</taxon>
        <taxon>Teleostei</taxon>
        <taxon>Neoteleostei</taxon>
        <taxon>Acanthomorphata</taxon>
        <taxon>Ovalentaria</taxon>
        <taxon>Cichlomorphae</taxon>
        <taxon>Cichliformes</taxon>
        <taxon>Cichlidae</taxon>
        <taxon>African cichlids</taxon>
        <taxon>Pseudocrenilabrinae</taxon>
        <taxon>Haplochromini</taxon>
        <taxon>Pundamilia</taxon>
    </lineage>
</organism>
<sequence length="261" mass="29338">MLRLVIRKHSDQKCDCEGLNSMTCRLKILRLQGCGLTAETCQYLSQYFFLIHLLSMNIWPNTLFMFVVFLLSVSRCGITGAGCRYLAKVLCSISQLTDGWMGVGEWQAVELIDLDLSMNHIGDKGVKEISPGLMNPLSHLKTLNLTYCSLTDSCCAELASGLMSKENILSELDLSHNNLQDKGVKKLYIGLQSPCSVFLFLFRLRTCGLTSRSVQFLTSALKLNPFYLTELHLVGNRLENSEIRALAELTKNHKYALRTIE</sequence>
<reference evidence="4" key="1">
    <citation type="submission" date="2023-09" db="UniProtKB">
        <authorList>
            <consortium name="Ensembl"/>
        </authorList>
    </citation>
    <scope>IDENTIFICATION</scope>
</reference>
<dbReference type="Pfam" id="PF13516">
    <property type="entry name" value="LRR_6"/>
    <property type="match status" value="3"/>
</dbReference>
<feature type="transmembrane region" description="Helical" evidence="3">
    <location>
        <begin position="47"/>
        <end position="71"/>
    </location>
</feature>
<dbReference type="InterPro" id="IPR051261">
    <property type="entry name" value="NLR"/>
</dbReference>
<evidence type="ECO:0000313" key="4">
    <source>
        <dbReference type="Ensembl" id="ENSPNYP00000007200.1"/>
    </source>
</evidence>
<keyword evidence="3" id="KW-0812">Transmembrane</keyword>
<proteinExistence type="predicted"/>
<dbReference type="GeneTree" id="ENSGT01150000286911"/>
<dbReference type="AlphaFoldDB" id="A0A3B4F9L4"/>
<dbReference type="InterPro" id="IPR032675">
    <property type="entry name" value="LRR_dom_sf"/>
</dbReference>
<name>A0A3B4F9L4_9CICH</name>
<dbReference type="Gene3D" id="3.80.10.10">
    <property type="entry name" value="Ribonuclease Inhibitor"/>
    <property type="match status" value="2"/>
</dbReference>
<dbReference type="PANTHER" id="PTHR24106">
    <property type="entry name" value="NACHT, LRR AND CARD DOMAINS-CONTAINING"/>
    <property type="match status" value="1"/>
</dbReference>
<dbReference type="InterPro" id="IPR001611">
    <property type="entry name" value="Leu-rich_rpt"/>
</dbReference>
<dbReference type="SUPFAM" id="SSF52047">
    <property type="entry name" value="RNI-like"/>
    <property type="match status" value="1"/>
</dbReference>
<evidence type="ECO:0000256" key="1">
    <source>
        <dbReference type="ARBA" id="ARBA00022614"/>
    </source>
</evidence>
<dbReference type="Ensembl" id="ENSPNYT00000007377.1">
    <property type="protein sequence ID" value="ENSPNYP00000007200.1"/>
    <property type="gene ID" value="ENSPNYG00000005450.1"/>
</dbReference>
<keyword evidence="2" id="KW-0677">Repeat</keyword>
<accession>A0A3B4F9L4</accession>